<dbReference type="EMBL" id="JACVVK020000096">
    <property type="protein sequence ID" value="KAK7493120.1"/>
    <property type="molecule type" value="Genomic_DNA"/>
</dbReference>
<proteinExistence type="predicted"/>
<evidence type="ECO:0000256" key="1">
    <source>
        <dbReference type="SAM" id="Phobius"/>
    </source>
</evidence>
<evidence type="ECO:0000313" key="3">
    <source>
        <dbReference type="Proteomes" id="UP001519460"/>
    </source>
</evidence>
<protein>
    <submittedName>
        <fullName evidence="2">Uncharacterized protein</fullName>
    </submittedName>
</protein>
<sequence>MVWSVLVLCHGVVSVGLVSWCGQCWSCVMVWSVVVLCHGVVSVGLVSWCGQCWSCVIVWSVLFLCHGVVSVGLVSWCGQCWSCVLVWHVVAGLVSWCDPAVAFTPTKLMTVFLHNNSVITKSSQVIADLKTVLGPPSSVQMLTAGQARRSVVSHWQSVSVPGLTGGGDGGETEKRGFAACDKVRLPTARC</sequence>
<feature type="transmembrane region" description="Helical" evidence="1">
    <location>
        <begin position="30"/>
        <end position="49"/>
    </location>
</feature>
<keyword evidence="1" id="KW-0812">Transmembrane</keyword>
<feature type="transmembrane region" description="Helical" evidence="1">
    <location>
        <begin position="56"/>
        <end position="76"/>
    </location>
</feature>
<keyword evidence="1" id="KW-0472">Membrane</keyword>
<accession>A0ABD0L1X0</accession>
<keyword evidence="3" id="KW-1185">Reference proteome</keyword>
<evidence type="ECO:0000313" key="2">
    <source>
        <dbReference type="EMBL" id="KAK7493120.1"/>
    </source>
</evidence>
<dbReference type="Proteomes" id="UP001519460">
    <property type="component" value="Unassembled WGS sequence"/>
</dbReference>
<gene>
    <name evidence="2" type="ORF">BaRGS_00015641</name>
</gene>
<name>A0ABD0L1X0_9CAEN</name>
<reference evidence="2 3" key="1">
    <citation type="journal article" date="2023" name="Sci. Data">
        <title>Genome assembly of the Korean intertidal mud-creeper Batillaria attramentaria.</title>
        <authorList>
            <person name="Patra A.K."/>
            <person name="Ho P.T."/>
            <person name="Jun S."/>
            <person name="Lee S.J."/>
            <person name="Kim Y."/>
            <person name="Won Y.J."/>
        </authorList>
    </citation>
    <scope>NUCLEOTIDE SEQUENCE [LARGE SCALE GENOMIC DNA]</scope>
    <source>
        <strain evidence="2">Wonlab-2016</strain>
    </source>
</reference>
<comment type="caution">
    <text evidence="2">The sequence shown here is derived from an EMBL/GenBank/DDBJ whole genome shotgun (WGS) entry which is preliminary data.</text>
</comment>
<keyword evidence="1" id="KW-1133">Transmembrane helix</keyword>
<organism evidence="2 3">
    <name type="scientific">Batillaria attramentaria</name>
    <dbReference type="NCBI Taxonomy" id="370345"/>
    <lineage>
        <taxon>Eukaryota</taxon>
        <taxon>Metazoa</taxon>
        <taxon>Spiralia</taxon>
        <taxon>Lophotrochozoa</taxon>
        <taxon>Mollusca</taxon>
        <taxon>Gastropoda</taxon>
        <taxon>Caenogastropoda</taxon>
        <taxon>Sorbeoconcha</taxon>
        <taxon>Cerithioidea</taxon>
        <taxon>Batillariidae</taxon>
        <taxon>Batillaria</taxon>
    </lineage>
</organism>
<dbReference type="AlphaFoldDB" id="A0ABD0L1X0"/>